<keyword evidence="2" id="KW-0067">ATP-binding</keyword>
<proteinExistence type="predicted"/>
<comment type="caution">
    <text evidence="3">The sequence shown here is derived from an EMBL/GenBank/DDBJ whole genome shotgun (WGS) entry which is preliminary data.</text>
</comment>
<protein>
    <recommendedName>
        <fullName evidence="5">Protein kinase domain-containing protein</fullName>
    </recommendedName>
</protein>
<dbReference type="InterPro" id="IPR045274">
    <property type="entry name" value="WAK-like"/>
</dbReference>
<evidence type="ECO:0008006" key="5">
    <source>
        <dbReference type="Google" id="ProtNLM"/>
    </source>
</evidence>
<dbReference type="InterPro" id="IPR011009">
    <property type="entry name" value="Kinase-like_dom_sf"/>
</dbReference>
<dbReference type="GO" id="GO:0007166">
    <property type="term" value="P:cell surface receptor signaling pathway"/>
    <property type="evidence" value="ECO:0007669"/>
    <property type="project" value="InterPro"/>
</dbReference>
<keyword evidence="1" id="KW-0547">Nucleotide-binding</keyword>
<evidence type="ECO:0000313" key="4">
    <source>
        <dbReference type="Proteomes" id="UP001187192"/>
    </source>
</evidence>
<dbReference type="EMBL" id="BTGU01000011">
    <property type="protein sequence ID" value="GMN40440.1"/>
    <property type="molecule type" value="Genomic_DNA"/>
</dbReference>
<dbReference type="Proteomes" id="UP001187192">
    <property type="component" value="Unassembled WGS sequence"/>
</dbReference>
<dbReference type="PANTHER" id="PTHR27005:SF515">
    <property type="entry name" value="WALL-ASSOCIATED RECEPTOR KINASE-LIKE 10-RELATED"/>
    <property type="match status" value="1"/>
</dbReference>
<accession>A0AA87ZWV1</accession>
<evidence type="ECO:0000256" key="1">
    <source>
        <dbReference type="ARBA" id="ARBA00022741"/>
    </source>
</evidence>
<evidence type="ECO:0000256" key="2">
    <source>
        <dbReference type="ARBA" id="ARBA00022840"/>
    </source>
</evidence>
<dbReference type="PANTHER" id="PTHR27005">
    <property type="entry name" value="WALL-ASSOCIATED RECEPTOR KINASE-LIKE 21"/>
    <property type="match status" value="1"/>
</dbReference>
<dbReference type="SUPFAM" id="SSF56112">
    <property type="entry name" value="Protein kinase-like (PK-like)"/>
    <property type="match status" value="1"/>
</dbReference>
<organism evidence="3 4">
    <name type="scientific">Ficus carica</name>
    <name type="common">Common fig</name>
    <dbReference type="NCBI Taxonomy" id="3494"/>
    <lineage>
        <taxon>Eukaryota</taxon>
        <taxon>Viridiplantae</taxon>
        <taxon>Streptophyta</taxon>
        <taxon>Embryophyta</taxon>
        <taxon>Tracheophyta</taxon>
        <taxon>Spermatophyta</taxon>
        <taxon>Magnoliopsida</taxon>
        <taxon>eudicotyledons</taxon>
        <taxon>Gunneridae</taxon>
        <taxon>Pentapetalae</taxon>
        <taxon>rosids</taxon>
        <taxon>fabids</taxon>
        <taxon>Rosales</taxon>
        <taxon>Moraceae</taxon>
        <taxon>Ficeae</taxon>
        <taxon>Ficus</taxon>
    </lineage>
</organism>
<dbReference type="Gene3D" id="3.30.200.20">
    <property type="entry name" value="Phosphorylase Kinase, domain 1"/>
    <property type="match status" value="1"/>
</dbReference>
<evidence type="ECO:0000313" key="3">
    <source>
        <dbReference type="EMBL" id="GMN40440.1"/>
    </source>
</evidence>
<keyword evidence="4" id="KW-1185">Reference proteome</keyword>
<dbReference type="GO" id="GO:0005524">
    <property type="term" value="F:ATP binding"/>
    <property type="evidence" value="ECO:0007669"/>
    <property type="project" value="UniProtKB-KW"/>
</dbReference>
<dbReference type="GO" id="GO:0005886">
    <property type="term" value="C:plasma membrane"/>
    <property type="evidence" value="ECO:0007669"/>
    <property type="project" value="TreeGrafter"/>
</dbReference>
<reference evidence="3" key="1">
    <citation type="submission" date="2023-07" db="EMBL/GenBank/DDBJ databases">
        <title>draft genome sequence of fig (Ficus carica).</title>
        <authorList>
            <person name="Takahashi T."/>
            <person name="Nishimura K."/>
        </authorList>
    </citation>
    <scope>NUCLEOTIDE SEQUENCE</scope>
</reference>
<dbReference type="GO" id="GO:0004674">
    <property type="term" value="F:protein serine/threonine kinase activity"/>
    <property type="evidence" value="ECO:0007669"/>
    <property type="project" value="TreeGrafter"/>
</dbReference>
<gene>
    <name evidence="3" type="ORF">TIFTF001_009674</name>
</gene>
<dbReference type="AlphaFoldDB" id="A0AA87ZWV1"/>
<name>A0AA87ZWV1_FICCA</name>
<sequence length="80" mass="9036">MDLKTKLFSSRELEKATGRFNIDRVLGQGGQGTIYKGMSTYGTGQKPISTRRSEQGRSLVKYFMQSIEKNNLFDIVEARA</sequence>